<proteinExistence type="predicted"/>
<name>A0A428SE99_9HYPO</name>
<dbReference type="GO" id="GO:0000981">
    <property type="term" value="F:DNA-binding transcription factor activity, RNA polymerase II-specific"/>
    <property type="evidence" value="ECO:0007669"/>
    <property type="project" value="InterPro"/>
</dbReference>
<dbReference type="SMART" id="SM00906">
    <property type="entry name" value="Fungal_trans"/>
    <property type="match status" value="1"/>
</dbReference>
<dbReference type="InterPro" id="IPR001138">
    <property type="entry name" value="Zn2Cys6_DnaBD"/>
</dbReference>
<evidence type="ECO:0000313" key="10">
    <source>
        <dbReference type="EMBL" id="RSL88105.1"/>
    </source>
</evidence>
<dbReference type="InterPro" id="IPR007219">
    <property type="entry name" value="XnlR_reg_dom"/>
</dbReference>
<reference evidence="10 11" key="1">
    <citation type="submission" date="2017-06" db="EMBL/GenBank/DDBJ databases">
        <title>Cmopartive genomic analysis of Ambrosia Fusariam Clade fungi.</title>
        <authorList>
            <person name="Stajich J.E."/>
            <person name="Carrillo J."/>
            <person name="Kijimoto T."/>
            <person name="Eskalen A."/>
            <person name="O'Donnell K."/>
            <person name="Kasson M."/>
        </authorList>
    </citation>
    <scope>NUCLEOTIDE SEQUENCE [LARGE SCALE GENOMIC DNA]</scope>
    <source>
        <strain evidence="10 11">NRRL 20438</strain>
    </source>
</reference>
<dbReference type="Proteomes" id="UP000288429">
    <property type="component" value="Unassembled WGS sequence"/>
</dbReference>
<comment type="subcellular location">
    <subcellularLocation>
        <location evidence="1">Nucleus</location>
    </subcellularLocation>
</comment>
<evidence type="ECO:0000256" key="6">
    <source>
        <dbReference type="ARBA" id="ARBA00023163"/>
    </source>
</evidence>
<dbReference type="Pfam" id="PF04082">
    <property type="entry name" value="Fungal_trans"/>
    <property type="match status" value="1"/>
</dbReference>
<feature type="domain" description="Zn(2)-C6 fungal-type" evidence="9">
    <location>
        <begin position="42"/>
        <end position="72"/>
    </location>
</feature>
<dbReference type="Gene3D" id="4.10.240.10">
    <property type="entry name" value="Zn(2)-C6 fungal-type DNA-binding domain"/>
    <property type="match status" value="1"/>
</dbReference>
<evidence type="ECO:0000259" key="9">
    <source>
        <dbReference type="PROSITE" id="PS50048"/>
    </source>
</evidence>
<dbReference type="GO" id="GO:0006351">
    <property type="term" value="P:DNA-templated transcription"/>
    <property type="evidence" value="ECO:0007669"/>
    <property type="project" value="InterPro"/>
</dbReference>
<dbReference type="PANTHER" id="PTHR47782">
    <property type="entry name" value="ZN(II)2CYS6 TRANSCRIPTION FACTOR (EUROFUNG)-RELATED"/>
    <property type="match status" value="1"/>
</dbReference>
<keyword evidence="2" id="KW-0479">Metal-binding</keyword>
<evidence type="ECO:0000256" key="2">
    <source>
        <dbReference type="ARBA" id="ARBA00022723"/>
    </source>
</evidence>
<protein>
    <recommendedName>
        <fullName evidence="9">Zn(2)-C6 fungal-type domain-containing protein</fullName>
    </recommendedName>
</protein>
<evidence type="ECO:0000256" key="5">
    <source>
        <dbReference type="ARBA" id="ARBA00023125"/>
    </source>
</evidence>
<evidence type="ECO:0000313" key="11">
    <source>
        <dbReference type="Proteomes" id="UP000288429"/>
    </source>
</evidence>
<keyword evidence="6" id="KW-0804">Transcription</keyword>
<keyword evidence="4" id="KW-0805">Transcription regulation</keyword>
<dbReference type="AlphaFoldDB" id="A0A428SE99"/>
<evidence type="ECO:0000256" key="7">
    <source>
        <dbReference type="ARBA" id="ARBA00023242"/>
    </source>
</evidence>
<dbReference type="GO" id="GO:0008270">
    <property type="term" value="F:zinc ion binding"/>
    <property type="evidence" value="ECO:0007669"/>
    <property type="project" value="InterPro"/>
</dbReference>
<organism evidence="10 11">
    <name type="scientific">Fusarium ambrosium</name>
    <dbReference type="NCBI Taxonomy" id="131363"/>
    <lineage>
        <taxon>Eukaryota</taxon>
        <taxon>Fungi</taxon>
        <taxon>Dikarya</taxon>
        <taxon>Ascomycota</taxon>
        <taxon>Pezizomycotina</taxon>
        <taxon>Sordariomycetes</taxon>
        <taxon>Hypocreomycetidae</taxon>
        <taxon>Hypocreales</taxon>
        <taxon>Nectriaceae</taxon>
        <taxon>Fusarium</taxon>
        <taxon>Fusarium solani species complex</taxon>
    </lineage>
</organism>
<dbReference type="PANTHER" id="PTHR47782:SF12">
    <property type="entry name" value="ZN(II)2CYS6 TRANSCRIPTION FACTOR (EUROFUNG)"/>
    <property type="match status" value="1"/>
</dbReference>
<keyword evidence="3" id="KW-0862">Zinc</keyword>
<accession>A0A428SE99</accession>
<feature type="region of interest" description="Disordered" evidence="8">
    <location>
        <begin position="1"/>
        <end position="40"/>
    </location>
</feature>
<dbReference type="CDD" id="cd00067">
    <property type="entry name" value="GAL4"/>
    <property type="match status" value="1"/>
</dbReference>
<sequence>MEEQEMGPGQHSSNNRNSPTPPQSAPRASASGPVPGRKKGTACLRCRTQKIRCDDQQPACGHCARVGHTCVRPGLVPSAGTLSHLSQVEARLRWLEDALREVAPERMDHAPTVSQPIEVGAPISDLAQQAPQGQAAQPSPVSLQPQPQDEIVPHQITDQSPHTLGHLVHHNVYGSTPDSQTETSPAVSTQIKPNEPLAHEVGLLSLANSKESKYLGPSSGVPFARLIFSAIPQSQGLATCWATPSNAATQGINAERAKPFPPDWTSEVDLQHFVDAYFETYQPLYPFLDEDVTHGWLQSLFTRHPEAASAFTHHMPRLSEIEASLSPISSVQIFLIIALGSRTLEARLSTDFSSERYFATAMSRLDSLALHDSSEGLQIMLLLTLCSFNFVDGPNAWFLTSNIIASCLDLGFQRRWIETTATMTEQHQRQIETRKTLRSGIFWSAYSLERQLAVVLGRPLTLRDEAIDVEYPGGEQSVPITPSQTEPSQPCVQSPKRTRLQVPAYLVSHYSFRFDRILAEIKLTLYRVVNMPDRFPWPTETPAWQVAVHKSCDALHEELISQLKWQSRRNSSDHGMRTLEIKYHQCLMLLYRPSPAITQPTIDSWRVCYNSAVKTVLICAELQRFCKLNNSWLTAHSVFVSGITFMYCLWINPSLLQEVGIDTFTSNTNACSTVLGYLGKTWSVAADALEKFERLVQTTLDVWRNRGQDHMTEMEVGHSLISMHQSQWQAGAVSDGVNETNVGDVISANEFPSIYNNIDFGSFYTELGDMTTWFDLDWIIQGREFGDYQPSGNM</sequence>
<evidence type="ECO:0000256" key="4">
    <source>
        <dbReference type="ARBA" id="ARBA00023015"/>
    </source>
</evidence>
<dbReference type="InterPro" id="IPR036864">
    <property type="entry name" value="Zn2-C6_fun-type_DNA-bd_sf"/>
</dbReference>
<keyword evidence="5" id="KW-0238">DNA-binding</keyword>
<dbReference type="PROSITE" id="PS00463">
    <property type="entry name" value="ZN2_CY6_FUNGAL_1"/>
    <property type="match status" value="1"/>
</dbReference>
<feature type="region of interest" description="Disordered" evidence="8">
    <location>
        <begin position="128"/>
        <end position="147"/>
    </location>
</feature>
<comment type="caution">
    <text evidence="10">The sequence shown here is derived from an EMBL/GenBank/DDBJ whole genome shotgun (WGS) entry which is preliminary data.</text>
</comment>
<gene>
    <name evidence="10" type="ORF">CDV31_016136</name>
</gene>
<dbReference type="SMART" id="SM00066">
    <property type="entry name" value="GAL4"/>
    <property type="match status" value="1"/>
</dbReference>
<dbReference type="Pfam" id="PF00172">
    <property type="entry name" value="Zn_clus"/>
    <property type="match status" value="1"/>
</dbReference>
<dbReference type="GO" id="GO:0045944">
    <property type="term" value="P:positive regulation of transcription by RNA polymerase II"/>
    <property type="evidence" value="ECO:0007669"/>
    <property type="project" value="TreeGrafter"/>
</dbReference>
<keyword evidence="7" id="KW-0539">Nucleus</keyword>
<evidence type="ECO:0000256" key="1">
    <source>
        <dbReference type="ARBA" id="ARBA00004123"/>
    </source>
</evidence>
<feature type="region of interest" description="Disordered" evidence="8">
    <location>
        <begin position="168"/>
        <end position="187"/>
    </location>
</feature>
<dbReference type="GO" id="GO:0043565">
    <property type="term" value="F:sequence-specific DNA binding"/>
    <property type="evidence" value="ECO:0007669"/>
    <property type="project" value="TreeGrafter"/>
</dbReference>
<dbReference type="EMBL" id="NIZV01000485">
    <property type="protein sequence ID" value="RSL88105.1"/>
    <property type="molecule type" value="Genomic_DNA"/>
</dbReference>
<dbReference type="CDD" id="cd12148">
    <property type="entry name" value="fungal_TF_MHR"/>
    <property type="match status" value="1"/>
</dbReference>
<dbReference type="PROSITE" id="PS50048">
    <property type="entry name" value="ZN2_CY6_FUNGAL_2"/>
    <property type="match status" value="1"/>
</dbReference>
<dbReference type="InterPro" id="IPR052202">
    <property type="entry name" value="Yeast_MetPath_Reg"/>
</dbReference>
<evidence type="ECO:0000256" key="3">
    <source>
        <dbReference type="ARBA" id="ARBA00022833"/>
    </source>
</evidence>
<keyword evidence="11" id="KW-1185">Reference proteome</keyword>
<evidence type="ECO:0000256" key="8">
    <source>
        <dbReference type="SAM" id="MobiDB-lite"/>
    </source>
</evidence>
<dbReference type="SUPFAM" id="SSF57701">
    <property type="entry name" value="Zn2/Cys6 DNA-binding domain"/>
    <property type="match status" value="1"/>
</dbReference>
<feature type="compositionally biased region" description="Polar residues" evidence="8">
    <location>
        <begin position="173"/>
        <end position="187"/>
    </location>
</feature>
<dbReference type="GO" id="GO:0005634">
    <property type="term" value="C:nucleus"/>
    <property type="evidence" value="ECO:0007669"/>
    <property type="project" value="UniProtKB-SubCell"/>
</dbReference>